<dbReference type="Pfam" id="PF09808">
    <property type="entry name" value="SNAPC1"/>
    <property type="match status" value="1"/>
</dbReference>
<accession>A0ABN8NTW1</accession>
<reference evidence="2 3" key="1">
    <citation type="submission" date="2022-05" db="EMBL/GenBank/DDBJ databases">
        <authorList>
            <consortium name="Genoscope - CEA"/>
            <person name="William W."/>
        </authorList>
    </citation>
    <scope>NUCLEOTIDE SEQUENCE [LARGE SCALE GENOMIC DNA]</scope>
</reference>
<comment type="caution">
    <text evidence="2">The sequence shown here is derived from an EMBL/GenBank/DDBJ whole genome shotgun (WGS) entry which is preliminary data.</text>
</comment>
<dbReference type="InterPro" id="IPR019188">
    <property type="entry name" value="SNAPC1"/>
</dbReference>
<dbReference type="EMBL" id="CALNXK010000035">
    <property type="protein sequence ID" value="CAH3120792.1"/>
    <property type="molecule type" value="Genomic_DNA"/>
</dbReference>
<proteinExistence type="predicted"/>
<dbReference type="PANTHER" id="PTHR15131:SF3">
    <property type="entry name" value="SNRNA-ACTIVATING PROTEIN COMPLEX SUBUNIT 1"/>
    <property type="match status" value="1"/>
</dbReference>
<gene>
    <name evidence="2" type="ORF">PLOB_00028289</name>
</gene>
<evidence type="ECO:0000313" key="3">
    <source>
        <dbReference type="Proteomes" id="UP001159405"/>
    </source>
</evidence>
<feature type="compositionally biased region" description="Polar residues" evidence="1">
    <location>
        <begin position="240"/>
        <end position="257"/>
    </location>
</feature>
<name>A0ABN8NTW1_9CNID</name>
<dbReference type="Proteomes" id="UP001159405">
    <property type="component" value="Unassembled WGS sequence"/>
</dbReference>
<evidence type="ECO:0000313" key="2">
    <source>
        <dbReference type="EMBL" id="CAH3120792.1"/>
    </source>
</evidence>
<evidence type="ECO:0000256" key="1">
    <source>
        <dbReference type="SAM" id="MobiDB-lite"/>
    </source>
</evidence>
<organism evidence="2 3">
    <name type="scientific">Porites lobata</name>
    <dbReference type="NCBI Taxonomy" id="104759"/>
    <lineage>
        <taxon>Eukaryota</taxon>
        <taxon>Metazoa</taxon>
        <taxon>Cnidaria</taxon>
        <taxon>Anthozoa</taxon>
        <taxon>Hexacorallia</taxon>
        <taxon>Scleractinia</taxon>
        <taxon>Fungiina</taxon>
        <taxon>Poritidae</taxon>
        <taxon>Porites</taxon>
    </lineage>
</organism>
<feature type="region of interest" description="Disordered" evidence="1">
    <location>
        <begin position="238"/>
        <end position="329"/>
    </location>
</feature>
<protein>
    <recommendedName>
        <fullName evidence="4">Small nuclear RNA activating complex polypeptide 1</fullName>
    </recommendedName>
</protein>
<sequence>MAEGLISDCRLLLSRFENLKTVRFEKFCEVWREMNFSLIHCGAKDINRRTQLVDYLFRIISTYLDSTPCSFQYRIGALYALYAIYYTHLNQPKVKIRMTLAMMKDLKELHKRIIEQQHHDADYILRRLYKENSFLFVAMPIPLAFGSKEAITSQEEGQSSGLIDDVNDDVEERFRALEYLEEAHKNYKELKSSLLESGTIPSSRSFSAISDDLVTDVASELQKFDDWKRTRCQKHVLERTTGTSVSQANSGKAPSQDSQTTSEKETRTSTEPLSAAKKGNTSKSSRVNEIKKKSFSTVSKVSKSMRHLQPSKETTEEEGNKPKKKRQKK</sequence>
<keyword evidence="3" id="KW-1185">Reference proteome</keyword>
<dbReference type="PANTHER" id="PTHR15131">
    <property type="entry name" value="SMALL NUCLEAR RNA ACTIVATING COMPLEX, POLYPEPTIDE 1"/>
    <property type="match status" value="1"/>
</dbReference>
<evidence type="ECO:0008006" key="4">
    <source>
        <dbReference type="Google" id="ProtNLM"/>
    </source>
</evidence>